<evidence type="ECO:0000313" key="3">
    <source>
        <dbReference type="Proteomes" id="UP001267878"/>
    </source>
</evidence>
<sequence length="105" mass="10769">MGKQRLFALACALALGGLSAGGALAGEVKGPPGTLDNTNFTGAPAHANSNCAYSGLNDFDTHDPMGQMLSKVQTAADSWKIYGLEHGFPGKDGACRGGTNESRQK</sequence>
<feature type="signal peptide" evidence="1">
    <location>
        <begin position="1"/>
        <end position="25"/>
    </location>
</feature>
<dbReference type="EMBL" id="JAVDVW010000001">
    <property type="protein sequence ID" value="MDR7098804.1"/>
    <property type="molecule type" value="Genomic_DNA"/>
</dbReference>
<evidence type="ECO:0000256" key="1">
    <source>
        <dbReference type="SAM" id="SignalP"/>
    </source>
</evidence>
<comment type="caution">
    <text evidence="2">The sequence shown here is derived from an EMBL/GenBank/DDBJ whole genome shotgun (WGS) entry which is preliminary data.</text>
</comment>
<keyword evidence="3" id="KW-1185">Reference proteome</keyword>
<gene>
    <name evidence="2" type="ORF">J2X04_001151</name>
</gene>
<evidence type="ECO:0000313" key="2">
    <source>
        <dbReference type="EMBL" id="MDR7098804.1"/>
    </source>
</evidence>
<protein>
    <submittedName>
        <fullName evidence="2">Uncharacterized protein</fullName>
    </submittedName>
</protein>
<name>A0ABU1VMU7_9GAMM</name>
<dbReference type="RefSeq" id="WP_310052887.1">
    <property type="nucleotide sequence ID" value="NZ_JAVDVW010000001.1"/>
</dbReference>
<accession>A0ABU1VMU7</accession>
<dbReference type="Proteomes" id="UP001267878">
    <property type="component" value="Unassembled WGS sequence"/>
</dbReference>
<keyword evidence="1" id="KW-0732">Signal</keyword>
<feature type="chain" id="PRO_5046667322" evidence="1">
    <location>
        <begin position="26"/>
        <end position="105"/>
    </location>
</feature>
<proteinExistence type="predicted"/>
<organism evidence="2 3">
    <name type="scientific">Agrilutibacter niabensis</name>
    <dbReference type="NCBI Taxonomy" id="380628"/>
    <lineage>
        <taxon>Bacteria</taxon>
        <taxon>Pseudomonadati</taxon>
        <taxon>Pseudomonadota</taxon>
        <taxon>Gammaproteobacteria</taxon>
        <taxon>Lysobacterales</taxon>
        <taxon>Lysobacteraceae</taxon>
        <taxon>Agrilutibacter</taxon>
    </lineage>
</organism>
<reference evidence="2 3" key="1">
    <citation type="submission" date="2023-07" db="EMBL/GenBank/DDBJ databases">
        <title>Sorghum-associated microbial communities from plants grown in Nebraska, USA.</title>
        <authorList>
            <person name="Schachtman D."/>
        </authorList>
    </citation>
    <scope>NUCLEOTIDE SEQUENCE [LARGE SCALE GENOMIC DNA]</scope>
    <source>
        <strain evidence="2 3">BE187</strain>
    </source>
</reference>